<protein>
    <submittedName>
        <fullName evidence="2">Uncharacterized protein</fullName>
    </submittedName>
</protein>
<evidence type="ECO:0000313" key="3">
    <source>
        <dbReference type="Proteomes" id="UP000317650"/>
    </source>
</evidence>
<proteinExistence type="predicted"/>
<feature type="region of interest" description="Disordered" evidence="1">
    <location>
        <begin position="29"/>
        <end position="62"/>
    </location>
</feature>
<comment type="caution">
    <text evidence="2">The sequence shown here is derived from an EMBL/GenBank/DDBJ whole genome shotgun (WGS) entry which is preliminary data.</text>
</comment>
<reference evidence="2 3" key="1">
    <citation type="journal article" date="2019" name="Nat. Plants">
        <title>Genome sequencing of Musa balbisiana reveals subgenome evolution and function divergence in polyploid bananas.</title>
        <authorList>
            <person name="Yao X."/>
        </authorList>
    </citation>
    <scope>NUCLEOTIDE SEQUENCE [LARGE SCALE GENOMIC DNA]</scope>
    <source>
        <strain evidence="3">cv. DH-PKW</strain>
        <tissue evidence="2">Leaves</tissue>
    </source>
</reference>
<feature type="compositionally biased region" description="Basic and acidic residues" evidence="1">
    <location>
        <begin position="33"/>
        <end position="56"/>
    </location>
</feature>
<dbReference type="Proteomes" id="UP000317650">
    <property type="component" value="Chromosome 3"/>
</dbReference>
<dbReference type="EMBL" id="PYDT01000006">
    <property type="protein sequence ID" value="THU57539.1"/>
    <property type="molecule type" value="Genomic_DNA"/>
</dbReference>
<gene>
    <name evidence="2" type="ORF">C4D60_Mb03t04590</name>
</gene>
<accession>A0A4S8J8L0</accession>
<name>A0A4S8J8L0_MUSBA</name>
<evidence type="ECO:0000313" key="2">
    <source>
        <dbReference type="EMBL" id="THU57539.1"/>
    </source>
</evidence>
<dbReference type="AlphaFoldDB" id="A0A4S8J8L0"/>
<keyword evidence="3" id="KW-1185">Reference proteome</keyword>
<sequence>MRASCCLPQTLFSFWAEGEDEAKALLKRRHGEHPRQCKTNETRVKVKVKEKEESGRKKAKLS</sequence>
<evidence type="ECO:0000256" key="1">
    <source>
        <dbReference type="SAM" id="MobiDB-lite"/>
    </source>
</evidence>
<organism evidence="2 3">
    <name type="scientific">Musa balbisiana</name>
    <name type="common">Banana</name>
    <dbReference type="NCBI Taxonomy" id="52838"/>
    <lineage>
        <taxon>Eukaryota</taxon>
        <taxon>Viridiplantae</taxon>
        <taxon>Streptophyta</taxon>
        <taxon>Embryophyta</taxon>
        <taxon>Tracheophyta</taxon>
        <taxon>Spermatophyta</taxon>
        <taxon>Magnoliopsida</taxon>
        <taxon>Liliopsida</taxon>
        <taxon>Zingiberales</taxon>
        <taxon>Musaceae</taxon>
        <taxon>Musa</taxon>
    </lineage>
</organism>